<reference evidence="5 6" key="1">
    <citation type="journal article" date="2015" name="Genome Announc.">
        <title>Expanding the biotechnology potential of lactobacilli through comparative genomics of 213 strains and associated genera.</title>
        <authorList>
            <person name="Sun Z."/>
            <person name="Harris H.M."/>
            <person name="McCann A."/>
            <person name="Guo C."/>
            <person name="Argimon S."/>
            <person name="Zhang W."/>
            <person name="Yang X."/>
            <person name="Jeffery I.B."/>
            <person name="Cooney J.C."/>
            <person name="Kagawa T.F."/>
            <person name="Liu W."/>
            <person name="Song Y."/>
            <person name="Salvetti E."/>
            <person name="Wrobel A."/>
            <person name="Rasinkangas P."/>
            <person name="Parkhill J."/>
            <person name="Rea M.C."/>
            <person name="O'Sullivan O."/>
            <person name="Ritari J."/>
            <person name="Douillard F.P."/>
            <person name="Paul Ross R."/>
            <person name="Yang R."/>
            <person name="Briner A.E."/>
            <person name="Felis G.E."/>
            <person name="de Vos W.M."/>
            <person name="Barrangou R."/>
            <person name="Klaenhammer T.R."/>
            <person name="Caufield P.W."/>
            <person name="Cui Y."/>
            <person name="Zhang H."/>
            <person name="O'Toole P.W."/>
        </authorList>
    </citation>
    <scope>NUCLEOTIDE SEQUENCE [LARGE SCALE GENOMIC DNA]</scope>
    <source>
        <strain evidence="5 6">DSM 17757</strain>
    </source>
</reference>
<evidence type="ECO:0000313" key="5">
    <source>
        <dbReference type="EMBL" id="KRN65043.1"/>
    </source>
</evidence>
<dbReference type="PROSITE" id="PS50949">
    <property type="entry name" value="HTH_GNTR"/>
    <property type="match status" value="1"/>
</dbReference>
<evidence type="ECO:0000313" key="6">
    <source>
        <dbReference type="Proteomes" id="UP000051568"/>
    </source>
</evidence>
<dbReference type="InterPro" id="IPR028978">
    <property type="entry name" value="Chorismate_lyase_/UTRA_dom_sf"/>
</dbReference>
<name>A0A0R2IJ66_9LACO</name>
<dbReference type="EMBL" id="JQBR01000013">
    <property type="protein sequence ID" value="KRN65043.1"/>
    <property type="molecule type" value="Genomic_DNA"/>
</dbReference>
<dbReference type="InterPro" id="IPR036388">
    <property type="entry name" value="WH-like_DNA-bd_sf"/>
</dbReference>
<dbReference type="SUPFAM" id="SSF46785">
    <property type="entry name" value="Winged helix' DNA-binding domain"/>
    <property type="match status" value="1"/>
</dbReference>
<sequence>MMTMSLFEKIAQDLSNKIIKGDYSSGSVLPNEGELQKTYGASRTTIRKAIDILVTNKQVTRRKGVGLFVAPEISTQNILEMTGIMKPDSLSQGKQIFKEHYLRKAGNYYSQILNIKTDELIYYINFIQFNSASITKETLILPLKNFPELSLSSLKILTVLEMMNLGKEKVVDLEQELQLIVADKENAKQLNVRENDPIFKIVNRALNAKGLPIALELRYENALQTKYVVDF</sequence>
<organism evidence="5 6">
    <name type="scientific">Pediococcus cellicola</name>
    <dbReference type="NCBI Taxonomy" id="319652"/>
    <lineage>
        <taxon>Bacteria</taxon>
        <taxon>Bacillati</taxon>
        <taxon>Bacillota</taxon>
        <taxon>Bacilli</taxon>
        <taxon>Lactobacillales</taxon>
        <taxon>Lactobacillaceae</taxon>
        <taxon>Pediococcus</taxon>
    </lineage>
</organism>
<gene>
    <name evidence="5" type="ORF">IV80_GL000553</name>
</gene>
<evidence type="ECO:0000256" key="1">
    <source>
        <dbReference type="ARBA" id="ARBA00023015"/>
    </source>
</evidence>
<comment type="caution">
    <text evidence="5">The sequence shown here is derived from an EMBL/GenBank/DDBJ whole genome shotgun (WGS) entry which is preliminary data.</text>
</comment>
<evidence type="ECO:0000256" key="3">
    <source>
        <dbReference type="ARBA" id="ARBA00023163"/>
    </source>
</evidence>
<dbReference type="STRING" id="319652.IV80_GL000553"/>
<dbReference type="GO" id="GO:0003677">
    <property type="term" value="F:DNA binding"/>
    <property type="evidence" value="ECO:0007669"/>
    <property type="project" value="UniProtKB-KW"/>
</dbReference>
<dbReference type="PANTHER" id="PTHR44846:SF1">
    <property type="entry name" value="MANNOSYL-D-GLYCERATE TRANSPORT_METABOLISM SYSTEM REPRESSOR MNGR-RELATED"/>
    <property type="match status" value="1"/>
</dbReference>
<dbReference type="Gene3D" id="1.10.10.10">
    <property type="entry name" value="Winged helix-like DNA-binding domain superfamily/Winged helix DNA-binding domain"/>
    <property type="match status" value="1"/>
</dbReference>
<dbReference type="SMART" id="SM00345">
    <property type="entry name" value="HTH_GNTR"/>
    <property type="match status" value="1"/>
</dbReference>
<feature type="domain" description="HTH gntR-type" evidence="4">
    <location>
        <begin position="4"/>
        <end position="72"/>
    </location>
</feature>
<dbReference type="AlphaFoldDB" id="A0A0R2IJ66"/>
<keyword evidence="6" id="KW-1185">Reference proteome</keyword>
<dbReference type="Proteomes" id="UP000051568">
    <property type="component" value="Unassembled WGS sequence"/>
</dbReference>
<dbReference type="InterPro" id="IPR036390">
    <property type="entry name" value="WH_DNA-bd_sf"/>
</dbReference>
<dbReference type="GO" id="GO:0045892">
    <property type="term" value="P:negative regulation of DNA-templated transcription"/>
    <property type="evidence" value="ECO:0007669"/>
    <property type="project" value="TreeGrafter"/>
</dbReference>
<protein>
    <submittedName>
        <fullName evidence="5">GntR family transcriptional regulator</fullName>
    </submittedName>
</protein>
<accession>A0A0R2IJ66</accession>
<dbReference type="PANTHER" id="PTHR44846">
    <property type="entry name" value="MANNOSYL-D-GLYCERATE TRANSPORT/METABOLISM SYSTEM REPRESSOR MNGR-RELATED"/>
    <property type="match status" value="1"/>
</dbReference>
<keyword evidence="2" id="KW-0238">DNA-binding</keyword>
<proteinExistence type="predicted"/>
<dbReference type="PATRIC" id="fig|319652.3.peg.560"/>
<keyword evidence="1" id="KW-0805">Transcription regulation</keyword>
<dbReference type="InterPro" id="IPR000524">
    <property type="entry name" value="Tscrpt_reg_HTH_GntR"/>
</dbReference>
<dbReference type="CDD" id="cd07377">
    <property type="entry name" value="WHTH_GntR"/>
    <property type="match status" value="1"/>
</dbReference>
<evidence type="ECO:0000256" key="2">
    <source>
        <dbReference type="ARBA" id="ARBA00023125"/>
    </source>
</evidence>
<dbReference type="GO" id="GO:0003700">
    <property type="term" value="F:DNA-binding transcription factor activity"/>
    <property type="evidence" value="ECO:0007669"/>
    <property type="project" value="InterPro"/>
</dbReference>
<dbReference type="Gene3D" id="3.40.1410.10">
    <property type="entry name" value="Chorismate lyase-like"/>
    <property type="match status" value="1"/>
</dbReference>
<dbReference type="InterPro" id="IPR050679">
    <property type="entry name" value="Bact_HTH_transcr_reg"/>
</dbReference>
<evidence type="ECO:0000259" key="4">
    <source>
        <dbReference type="PROSITE" id="PS50949"/>
    </source>
</evidence>
<dbReference type="Pfam" id="PF00392">
    <property type="entry name" value="GntR"/>
    <property type="match status" value="1"/>
</dbReference>
<keyword evidence="3" id="KW-0804">Transcription</keyword>
<dbReference type="SUPFAM" id="SSF64288">
    <property type="entry name" value="Chorismate lyase-like"/>
    <property type="match status" value="1"/>
</dbReference>